<comment type="caution">
    <text evidence="3">The sequence shown here is derived from an EMBL/GenBank/DDBJ whole genome shotgun (WGS) entry which is preliminary data.</text>
</comment>
<proteinExistence type="predicted"/>
<reference evidence="3" key="1">
    <citation type="submission" date="2020-07" db="EMBL/GenBank/DDBJ databases">
        <title>Multicomponent nature underlies the extraordinary mechanical properties of spider dragline silk.</title>
        <authorList>
            <person name="Kono N."/>
            <person name="Nakamura H."/>
            <person name="Mori M."/>
            <person name="Yoshida Y."/>
            <person name="Ohtoshi R."/>
            <person name="Malay A.D."/>
            <person name="Moran D.A.P."/>
            <person name="Tomita M."/>
            <person name="Numata K."/>
            <person name="Arakawa K."/>
        </authorList>
    </citation>
    <scope>NUCLEOTIDE SEQUENCE</scope>
</reference>
<protein>
    <submittedName>
        <fullName evidence="3">Nucleic-acid-binding protein from transposon X-element</fullName>
    </submittedName>
</protein>
<feature type="domain" description="CCHC-type" evidence="2">
    <location>
        <begin position="188"/>
        <end position="206"/>
    </location>
</feature>
<evidence type="ECO:0000256" key="1">
    <source>
        <dbReference type="SAM" id="MobiDB-lite"/>
    </source>
</evidence>
<sequence length="259" mass="29178">MLKGTTDLRTHIKLINQAFPNLRNKLAGVYVKLYTDNMDMHAKLIDFLELNIIPFYVITPKDKRPIKVVIKGIPKESKVEHVLSDLTELGFPDAKVSQLIGRITKEKLPVFMGTLPRNINNAKIFDIKTVGYLSVRMEGYDGKGVSQCYSCNLFNHTAENCHLTPRCLKCGQPHQTKNCTIQRAENTFCINCQAYGHMANYAKCPKFPKPRKGKNIKNNYTTVIDSLIRPNVSYSQALNPNNSNTNNIKTPSTDGTTTI</sequence>
<dbReference type="GO" id="GO:0003676">
    <property type="term" value="F:nucleic acid binding"/>
    <property type="evidence" value="ECO:0007669"/>
    <property type="project" value="InterPro"/>
</dbReference>
<name>A0A8X6HYT1_TRICU</name>
<dbReference type="EMBL" id="BMAO01030392">
    <property type="protein sequence ID" value="GFQ67725.1"/>
    <property type="molecule type" value="Genomic_DNA"/>
</dbReference>
<evidence type="ECO:0000313" key="3">
    <source>
        <dbReference type="EMBL" id="GFQ67725.1"/>
    </source>
</evidence>
<feature type="compositionally biased region" description="Low complexity" evidence="1">
    <location>
        <begin position="239"/>
        <end position="253"/>
    </location>
</feature>
<organism evidence="3 4">
    <name type="scientific">Trichonephila clavata</name>
    <name type="common">Joro spider</name>
    <name type="synonym">Nephila clavata</name>
    <dbReference type="NCBI Taxonomy" id="2740835"/>
    <lineage>
        <taxon>Eukaryota</taxon>
        <taxon>Metazoa</taxon>
        <taxon>Ecdysozoa</taxon>
        <taxon>Arthropoda</taxon>
        <taxon>Chelicerata</taxon>
        <taxon>Arachnida</taxon>
        <taxon>Araneae</taxon>
        <taxon>Araneomorphae</taxon>
        <taxon>Entelegynae</taxon>
        <taxon>Araneoidea</taxon>
        <taxon>Nephilidae</taxon>
        <taxon>Trichonephila</taxon>
    </lineage>
</organism>
<dbReference type="Proteomes" id="UP000887116">
    <property type="component" value="Unassembled WGS sequence"/>
</dbReference>
<feature type="region of interest" description="Disordered" evidence="1">
    <location>
        <begin position="235"/>
        <end position="259"/>
    </location>
</feature>
<evidence type="ECO:0000259" key="2">
    <source>
        <dbReference type="SMART" id="SM00343"/>
    </source>
</evidence>
<accession>A0A8X6HYT1</accession>
<dbReference type="PANTHER" id="PTHR33273">
    <property type="entry name" value="DOMAIN-CONTAINING PROTEIN, PUTATIVE-RELATED"/>
    <property type="match status" value="1"/>
</dbReference>
<feature type="domain" description="CCHC-type" evidence="2">
    <location>
        <begin position="166"/>
        <end position="181"/>
    </location>
</feature>
<feature type="domain" description="CCHC-type" evidence="2">
    <location>
        <begin position="147"/>
        <end position="163"/>
    </location>
</feature>
<evidence type="ECO:0000313" key="4">
    <source>
        <dbReference type="Proteomes" id="UP000887116"/>
    </source>
</evidence>
<dbReference type="SMART" id="SM00343">
    <property type="entry name" value="ZnF_C2HC"/>
    <property type="match status" value="3"/>
</dbReference>
<dbReference type="GO" id="GO:0008270">
    <property type="term" value="F:zinc ion binding"/>
    <property type="evidence" value="ECO:0007669"/>
    <property type="project" value="InterPro"/>
</dbReference>
<dbReference type="InterPro" id="IPR001878">
    <property type="entry name" value="Znf_CCHC"/>
</dbReference>
<dbReference type="PANTHER" id="PTHR33273:SF2">
    <property type="entry name" value="ENDONUCLEASE_EXONUCLEASE_PHOSPHATASE DOMAIN-CONTAINING PROTEIN"/>
    <property type="match status" value="1"/>
</dbReference>
<dbReference type="OrthoDB" id="6435987at2759"/>
<keyword evidence="4" id="KW-1185">Reference proteome</keyword>
<gene>
    <name evidence="3" type="primary">ORF1_86</name>
    <name evidence="3" type="ORF">TNCT_691211</name>
</gene>
<dbReference type="AlphaFoldDB" id="A0A8X6HYT1"/>